<evidence type="ECO:0000259" key="2">
    <source>
        <dbReference type="Pfam" id="PF13439"/>
    </source>
</evidence>
<keyword evidence="3" id="KW-0808">Transferase</keyword>
<feature type="domain" description="Glycosyltransferase subfamily 4-like N-terminal" evidence="2">
    <location>
        <begin position="18"/>
        <end position="160"/>
    </location>
</feature>
<dbReference type="RefSeq" id="WP_066248031.1">
    <property type="nucleotide sequence ID" value="NZ_VSKL01000002.1"/>
</dbReference>
<protein>
    <submittedName>
        <fullName evidence="3">Glycosyltransferase family 4 protein</fullName>
    </submittedName>
</protein>
<name>A0A5D0QXY7_9FLAO</name>
<dbReference type="Pfam" id="PF00534">
    <property type="entry name" value="Glycos_transf_1"/>
    <property type="match status" value="1"/>
</dbReference>
<dbReference type="EMBL" id="VSKL01000002">
    <property type="protein sequence ID" value="TYB73655.1"/>
    <property type="molecule type" value="Genomic_DNA"/>
</dbReference>
<dbReference type="OrthoDB" id="9790710at2"/>
<dbReference type="PANTHER" id="PTHR12526">
    <property type="entry name" value="GLYCOSYLTRANSFERASE"/>
    <property type="match status" value="1"/>
</dbReference>
<dbReference type="Proteomes" id="UP000324358">
    <property type="component" value="Unassembled WGS sequence"/>
</dbReference>
<evidence type="ECO:0000313" key="4">
    <source>
        <dbReference type="Proteomes" id="UP000324358"/>
    </source>
</evidence>
<gene>
    <name evidence="3" type="ORF">ES675_08365</name>
</gene>
<accession>A0A5D0QXY7</accession>
<dbReference type="InterPro" id="IPR001296">
    <property type="entry name" value="Glyco_trans_1"/>
</dbReference>
<dbReference type="InterPro" id="IPR028098">
    <property type="entry name" value="Glyco_trans_4-like_N"/>
</dbReference>
<evidence type="ECO:0000313" key="3">
    <source>
        <dbReference type="EMBL" id="TYB73655.1"/>
    </source>
</evidence>
<dbReference type="Gene3D" id="3.40.50.2000">
    <property type="entry name" value="Glycogen Phosphorylase B"/>
    <property type="match status" value="2"/>
</dbReference>
<dbReference type="AlphaFoldDB" id="A0A5D0QXY7"/>
<dbReference type="CDD" id="cd03808">
    <property type="entry name" value="GT4_CapM-like"/>
    <property type="match status" value="1"/>
</dbReference>
<evidence type="ECO:0000259" key="1">
    <source>
        <dbReference type="Pfam" id="PF00534"/>
    </source>
</evidence>
<proteinExistence type="predicted"/>
<dbReference type="GO" id="GO:0016757">
    <property type="term" value="F:glycosyltransferase activity"/>
    <property type="evidence" value="ECO:0007669"/>
    <property type="project" value="InterPro"/>
</dbReference>
<keyword evidence="4" id="KW-1185">Reference proteome</keyword>
<dbReference type="Pfam" id="PF13439">
    <property type="entry name" value="Glyco_transf_4"/>
    <property type="match status" value="1"/>
</dbReference>
<reference evidence="3 4" key="1">
    <citation type="submission" date="2019-08" db="EMBL/GenBank/DDBJ databases">
        <title>Genomes of Antarctic Bizionia species.</title>
        <authorList>
            <person name="Bowman J.P."/>
        </authorList>
    </citation>
    <scope>NUCLEOTIDE SEQUENCE [LARGE SCALE GENOMIC DNA]</scope>
    <source>
        <strain evidence="3 4">APA-1</strain>
    </source>
</reference>
<organism evidence="3 4">
    <name type="scientific">Bizionia algoritergicola</name>
    <dbReference type="NCBI Taxonomy" id="291187"/>
    <lineage>
        <taxon>Bacteria</taxon>
        <taxon>Pseudomonadati</taxon>
        <taxon>Bacteroidota</taxon>
        <taxon>Flavobacteriia</taxon>
        <taxon>Flavobacteriales</taxon>
        <taxon>Flavobacteriaceae</taxon>
        <taxon>Bizionia</taxon>
    </lineage>
</organism>
<comment type="caution">
    <text evidence="3">The sequence shown here is derived from an EMBL/GenBank/DDBJ whole genome shotgun (WGS) entry which is preliminary data.</text>
</comment>
<dbReference type="SUPFAM" id="SSF53756">
    <property type="entry name" value="UDP-Glycosyltransferase/glycogen phosphorylase"/>
    <property type="match status" value="1"/>
</dbReference>
<sequence>MSKKICLVGGEDVHKRINLSQYLIAAGFEVTIIGTSNLTFPENITYFDYPLNRSLSITSDNKTIKWYRSFFTENRFDVIHTFDTKPAFLVPLALLKTNTPITRTITGLGTIFMSKSFRNLILQFVYKTLHRKVKNRVYKTIFQNDDDKNLFLKYNLINPHNFGLIYSSGIELKQYNSLAERKNKTFTFIFVARLVYEKGITFLLEAAKICHERGYDFKFIIVGPLEENSKRLNSEILKQYKSYVEFLGERKDVSELLLSADAMILPTFREGFARVLLEAAAVGLPIISTDVTGVREFAKNNQEAILVPSKNTEALVDAIIDLAANKNLANKLAESALKRVETFSLENVSKQYITIFEDAINQH</sequence>
<feature type="domain" description="Glycosyl transferase family 1" evidence="1">
    <location>
        <begin position="182"/>
        <end position="338"/>
    </location>
</feature>